<keyword evidence="1" id="KW-0812">Transmembrane</keyword>
<proteinExistence type="predicted"/>
<organism evidence="2 3">
    <name type="scientific">Crocosphaera chwakensis CCY0110</name>
    <dbReference type="NCBI Taxonomy" id="391612"/>
    <lineage>
        <taxon>Bacteria</taxon>
        <taxon>Bacillati</taxon>
        <taxon>Cyanobacteriota</taxon>
        <taxon>Cyanophyceae</taxon>
        <taxon>Oscillatoriophycideae</taxon>
        <taxon>Chroococcales</taxon>
        <taxon>Aphanothecaceae</taxon>
        <taxon>Crocosphaera</taxon>
        <taxon>Crocosphaera chwakensis</taxon>
    </lineage>
</organism>
<dbReference type="eggNOG" id="ENOG50337SS">
    <property type="taxonomic scope" value="Bacteria"/>
</dbReference>
<dbReference type="OrthoDB" id="427330at2"/>
<name>A3IYH6_9CHRO</name>
<keyword evidence="1" id="KW-0472">Membrane</keyword>
<dbReference type="AlphaFoldDB" id="A3IYH6"/>
<feature type="transmembrane region" description="Helical" evidence="1">
    <location>
        <begin position="12"/>
        <end position="35"/>
    </location>
</feature>
<reference evidence="2 3" key="1">
    <citation type="submission" date="2007-03" db="EMBL/GenBank/DDBJ databases">
        <authorList>
            <person name="Stal L."/>
            <person name="Ferriera S."/>
            <person name="Johnson J."/>
            <person name="Kravitz S."/>
            <person name="Beeson K."/>
            <person name="Sutton G."/>
            <person name="Rogers Y.-H."/>
            <person name="Friedman R."/>
            <person name="Frazier M."/>
            <person name="Venter J.C."/>
        </authorList>
    </citation>
    <scope>NUCLEOTIDE SEQUENCE [LARGE SCALE GENOMIC DNA]</scope>
    <source>
        <strain evidence="2 3">CCY0110</strain>
    </source>
</reference>
<evidence type="ECO:0000313" key="3">
    <source>
        <dbReference type="Proteomes" id="UP000003781"/>
    </source>
</evidence>
<dbReference type="Proteomes" id="UP000003781">
    <property type="component" value="Unassembled WGS sequence"/>
</dbReference>
<sequence length="198" mass="22866">MKNSFWGFIWQSFLEIYAVPTTFLGIIISVLAWIISSKTQVSLALVITIAVFTLIILITLFHAAYKAFRYTKKLESELEQLKETNENLINEVNKWRIPKILRVQKDQDQGLILCLLESSELFAVKIRISFYYTDEDGFERFIGVGFIENIQSDGKMQAVMNQPFSTYQTILDRLTNNDNTVLERTIIRPGTPKNSNQL</sequence>
<protein>
    <submittedName>
        <fullName evidence="2">Uncharacterized protein</fullName>
    </submittedName>
</protein>
<evidence type="ECO:0000256" key="1">
    <source>
        <dbReference type="SAM" id="Phobius"/>
    </source>
</evidence>
<evidence type="ECO:0000313" key="2">
    <source>
        <dbReference type="EMBL" id="EAZ88466.1"/>
    </source>
</evidence>
<dbReference type="RefSeq" id="WP_008278442.1">
    <property type="nucleotide sequence ID" value="NZ_AAXW01000081.1"/>
</dbReference>
<gene>
    <name evidence="2" type="ORF">CY0110_26924</name>
</gene>
<dbReference type="EMBL" id="AAXW01000081">
    <property type="protein sequence ID" value="EAZ88466.1"/>
    <property type="molecule type" value="Genomic_DNA"/>
</dbReference>
<feature type="transmembrane region" description="Helical" evidence="1">
    <location>
        <begin position="41"/>
        <end position="65"/>
    </location>
</feature>
<keyword evidence="3" id="KW-1185">Reference proteome</keyword>
<accession>A3IYH6</accession>
<comment type="caution">
    <text evidence="2">The sequence shown here is derived from an EMBL/GenBank/DDBJ whole genome shotgun (WGS) entry which is preliminary data.</text>
</comment>
<keyword evidence="1" id="KW-1133">Transmembrane helix</keyword>